<dbReference type="SUPFAM" id="SSF102712">
    <property type="entry name" value="JAB1/MPN domain"/>
    <property type="match status" value="1"/>
</dbReference>
<dbReference type="Pfam" id="PF04002">
    <property type="entry name" value="RadC"/>
    <property type="match status" value="1"/>
</dbReference>
<evidence type="ECO:0000259" key="7">
    <source>
        <dbReference type="PROSITE" id="PS50249"/>
    </source>
</evidence>
<evidence type="ECO:0000313" key="9">
    <source>
        <dbReference type="Proteomes" id="UP001476282"/>
    </source>
</evidence>
<dbReference type="InterPro" id="IPR037518">
    <property type="entry name" value="MPN"/>
</dbReference>
<proteinExistence type="inferred from homology"/>
<organism evidence="8 9">
    <name type="scientific">Haloferula sargassicola</name>
    <dbReference type="NCBI Taxonomy" id="490096"/>
    <lineage>
        <taxon>Bacteria</taxon>
        <taxon>Pseudomonadati</taxon>
        <taxon>Verrucomicrobiota</taxon>
        <taxon>Verrucomicrobiia</taxon>
        <taxon>Verrucomicrobiales</taxon>
        <taxon>Verrucomicrobiaceae</taxon>
        <taxon>Haloferula</taxon>
    </lineage>
</organism>
<dbReference type="InterPro" id="IPR001405">
    <property type="entry name" value="UPF0758"/>
</dbReference>
<evidence type="ECO:0000256" key="5">
    <source>
        <dbReference type="ARBA" id="ARBA00023049"/>
    </source>
</evidence>
<dbReference type="InterPro" id="IPR020891">
    <property type="entry name" value="UPF0758_CS"/>
</dbReference>
<evidence type="ECO:0000313" key="8">
    <source>
        <dbReference type="EMBL" id="GAA5481556.1"/>
    </source>
</evidence>
<dbReference type="InterPro" id="IPR010994">
    <property type="entry name" value="RuvA_2-like"/>
</dbReference>
<evidence type="ECO:0000256" key="2">
    <source>
        <dbReference type="ARBA" id="ARBA00022723"/>
    </source>
</evidence>
<keyword evidence="5" id="KW-0482">Metalloprotease</keyword>
<evidence type="ECO:0000256" key="3">
    <source>
        <dbReference type="ARBA" id="ARBA00022801"/>
    </source>
</evidence>
<keyword evidence="2" id="KW-0479">Metal-binding</keyword>
<dbReference type="PANTHER" id="PTHR30471:SF3">
    <property type="entry name" value="UPF0758 PROTEIN YEES-RELATED"/>
    <property type="match status" value="1"/>
</dbReference>
<dbReference type="RefSeq" id="WP_353565706.1">
    <property type="nucleotide sequence ID" value="NZ_BAABRI010000003.1"/>
</dbReference>
<dbReference type="Gene3D" id="3.40.140.10">
    <property type="entry name" value="Cytidine Deaminase, domain 2"/>
    <property type="match status" value="1"/>
</dbReference>
<keyword evidence="1" id="KW-0645">Protease</keyword>
<dbReference type="SUPFAM" id="SSF47781">
    <property type="entry name" value="RuvA domain 2-like"/>
    <property type="match status" value="1"/>
</dbReference>
<dbReference type="InterPro" id="IPR025657">
    <property type="entry name" value="RadC_JAB"/>
</dbReference>
<dbReference type="InterPro" id="IPR046778">
    <property type="entry name" value="UPF0758_N"/>
</dbReference>
<accession>A0ABP9UIT7</accession>
<keyword evidence="4" id="KW-0862">Zinc</keyword>
<dbReference type="EMBL" id="BAABRI010000003">
    <property type="protein sequence ID" value="GAA5481556.1"/>
    <property type="molecule type" value="Genomic_DNA"/>
</dbReference>
<dbReference type="Pfam" id="PF20582">
    <property type="entry name" value="UPF0758_N"/>
    <property type="match status" value="1"/>
</dbReference>
<keyword evidence="9" id="KW-1185">Reference proteome</keyword>
<name>A0ABP9UIT7_9BACT</name>
<comment type="similarity">
    <text evidence="6">Belongs to the UPF0758 family.</text>
</comment>
<keyword evidence="3" id="KW-0378">Hydrolase</keyword>
<evidence type="ECO:0000256" key="4">
    <source>
        <dbReference type="ARBA" id="ARBA00022833"/>
    </source>
</evidence>
<reference evidence="8 9" key="1">
    <citation type="submission" date="2024-02" db="EMBL/GenBank/DDBJ databases">
        <title>Haloferula sargassicola NBRC 104335.</title>
        <authorList>
            <person name="Ichikawa N."/>
            <person name="Katano-Makiyama Y."/>
            <person name="Hidaka K."/>
        </authorList>
    </citation>
    <scope>NUCLEOTIDE SEQUENCE [LARGE SCALE GENOMIC DNA]</scope>
    <source>
        <strain evidence="8 9">NBRC 104335</strain>
    </source>
</reference>
<sequence>MSLIRDMPDDERPREKLARLGPAALDNAELLALFLRTGVKGKSAIQIGRDILRHFGSLHALGGAGLPALQSCPGLGLAKASQLAAAFELGARLARERMNAVPLDCPERIHEAFAPQLAHLPHEKLLVAMVNSRLEHIATAEITSGTLTETSAHAREVLRPVLLHHAWGFVLVHNHPSGDPRPSTADLDFTRRLDEAAGIFQIRLLDHLIIGRPSDFREPYFSFREAGLFDRKKSGD</sequence>
<dbReference type="PANTHER" id="PTHR30471">
    <property type="entry name" value="DNA REPAIR PROTEIN RADC"/>
    <property type="match status" value="1"/>
</dbReference>
<dbReference type="PROSITE" id="PS01302">
    <property type="entry name" value="UPF0758"/>
    <property type="match status" value="1"/>
</dbReference>
<comment type="caution">
    <text evidence="8">The sequence shown here is derived from an EMBL/GenBank/DDBJ whole genome shotgun (WGS) entry which is preliminary data.</text>
</comment>
<dbReference type="PROSITE" id="PS50249">
    <property type="entry name" value="MPN"/>
    <property type="match status" value="1"/>
</dbReference>
<dbReference type="Proteomes" id="UP001476282">
    <property type="component" value="Unassembled WGS sequence"/>
</dbReference>
<gene>
    <name evidence="8" type="primary">ysxA</name>
    <name evidence="8" type="ORF">Hsar01_00765</name>
</gene>
<feature type="domain" description="MPN" evidence="7">
    <location>
        <begin position="102"/>
        <end position="229"/>
    </location>
</feature>
<evidence type="ECO:0000256" key="6">
    <source>
        <dbReference type="RuleBase" id="RU003797"/>
    </source>
</evidence>
<dbReference type="NCBIfam" id="TIGR00608">
    <property type="entry name" value="radc"/>
    <property type="match status" value="1"/>
</dbReference>
<protein>
    <submittedName>
        <fullName evidence="8">UPF0758 protein YsxA</fullName>
    </submittedName>
</protein>
<dbReference type="CDD" id="cd08071">
    <property type="entry name" value="MPN_DUF2466"/>
    <property type="match status" value="1"/>
</dbReference>
<evidence type="ECO:0000256" key="1">
    <source>
        <dbReference type="ARBA" id="ARBA00022670"/>
    </source>
</evidence>
<dbReference type="NCBIfam" id="NF000642">
    <property type="entry name" value="PRK00024.1"/>
    <property type="match status" value="1"/>
</dbReference>